<reference evidence="2" key="2">
    <citation type="submission" date="2023-06" db="EMBL/GenBank/DDBJ databases">
        <authorList>
            <person name="Ma L."/>
            <person name="Liu K.-W."/>
            <person name="Li Z."/>
            <person name="Hsiao Y.-Y."/>
            <person name="Qi Y."/>
            <person name="Fu T."/>
            <person name="Tang G."/>
            <person name="Zhang D."/>
            <person name="Sun W.-H."/>
            <person name="Liu D.-K."/>
            <person name="Li Y."/>
            <person name="Chen G.-Z."/>
            <person name="Liu X.-D."/>
            <person name="Liao X.-Y."/>
            <person name="Jiang Y.-T."/>
            <person name="Yu X."/>
            <person name="Hao Y."/>
            <person name="Huang J."/>
            <person name="Zhao X.-W."/>
            <person name="Ke S."/>
            <person name="Chen Y.-Y."/>
            <person name="Wu W.-L."/>
            <person name="Hsu J.-L."/>
            <person name="Lin Y.-F."/>
            <person name="Huang M.-D."/>
            <person name="Li C.-Y."/>
            <person name="Huang L."/>
            <person name="Wang Z.-W."/>
            <person name="Zhao X."/>
            <person name="Zhong W.-Y."/>
            <person name="Peng D.-H."/>
            <person name="Ahmad S."/>
            <person name="Lan S."/>
            <person name="Zhang J.-S."/>
            <person name="Tsai W.-C."/>
            <person name="Van De Peer Y."/>
            <person name="Liu Z.-J."/>
        </authorList>
    </citation>
    <scope>NUCLEOTIDE SEQUENCE</scope>
    <source>
        <strain evidence="2">SCP</strain>
        <tissue evidence="2">Leaves</tissue>
    </source>
</reference>
<dbReference type="InterPro" id="IPR044730">
    <property type="entry name" value="RNase_H-like_dom_plant"/>
</dbReference>
<dbReference type="GO" id="GO:0003676">
    <property type="term" value="F:nucleic acid binding"/>
    <property type="evidence" value="ECO:0007669"/>
    <property type="project" value="InterPro"/>
</dbReference>
<evidence type="ECO:0000313" key="2">
    <source>
        <dbReference type="EMBL" id="KAK1280910.1"/>
    </source>
</evidence>
<proteinExistence type="predicted"/>
<dbReference type="InterPro" id="IPR002156">
    <property type="entry name" value="RNaseH_domain"/>
</dbReference>
<gene>
    <name evidence="2" type="ORF">QJS04_geneDACA024708</name>
</gene>
<name>A0AAV9BWF3_ACOGR</name>
<protein>
    <recommendedName>
        <fullName evidence="1">RNase H type-1 domain-containing protein</fullName>
    </recommendedName>
</protein>
<dbReference type="InterPro" id="IPR053151">
    <property type="entry name" value="RNase_H-like"/>
</dbReference>
<organism evidence="2 3">
    <name type="scientific">Acorus gramineus</name>
    <name type="common">Dwarf sweet flag</name>
    <dbReference type="NCBI Taxonomy" id="55184"/>
    <lineage>
        <taxon>Eukaryota</taxon>
        <taxon>Viridiplantae</taxon>
        <taxon>Streptophyta</taxon>
        <taxon>Embryophyta</taxon>
        <taxon>Tracheophyta</taxon>
        <taxon>Spermatophyta</taxon>
        <taxon>Magnoliopsida</taxon>
        <taxon>Liliopsida</taxon>
        <taxon>Acoraceae</taxon>
        <taxon>Acorus</taxon>
    </lineage>
</organism>
<feature type="domain" description="RNase H type-1" evidence="1">
    <location>
        <begin position="62"/>
        <end position="137"/>
    </location>
</feature>
<dbReference type="GO" id="GO:0004523">
    <property type="term" value="F:RNA-DNA hybrid ribonuclease activity"/>
    <property type="evidence" value="ECO:0007669"/>
    <property type="project" value="InterPro"/>
</dbReference>
<accession>A0AAV9BWF3</accession>
<sequence length="141" mass="15596">MVVLKRIRDSINVRTLDKVFQVSPTLEDRRIATLFGLQTIEHATITNIVTWIPPLEGWFKLNSDGSLGDDRGGYGALLRNSRDAFIIGIVGRLDLPSINLLELKAIEQGIWMAITTGVDKLWIESDSTTALAWVHGKGNAP</sequence>
<comment type="caution">
    <text evidence="2">The sequence shown here is derived from an EMBL/GenBank/DDBJ whole genome shotgun (WGS) entry which is preliminary data.</text>
</comment>
<reference evidence="2" key="1">
    <citation type="journal article" date="2023" name="Nat. Commun.">
        <title>Diploid and tetraploid genomes of Acorus and the evolution of monocots.</title>
        <authorList>
            <person name="Ma L."/>
            <person name="Liu K.W."/>
            <person name="Li Z."/>
            <person name="Hsiao Y.Y."/>
            <person name="Qi Y."/>
            <person name="Fu T."/>
            <person name="Tang G.D."/>
            <person name="Zhang D."/>
            <person name="Sun W.H."/>
            <person name="Liu D.K."/>
            <person name="Li Y."/>
            <person name="Chen G.Z."/>
            <person name="Liu X.D."/>
            <person name="Liao X.Y."/>
            <person name="Jiang Y.T."/>
            <person name="Yu X."/>
            <person name="Hao Y."/>
            <person name="Huang J."/>
            <person name="Zhao X.W."/>
            <person name="Ke S."/>
            <person name="Chen Y.Y."/>
            <person name="Wu W.L."/>
            <person name="Hsu J.L."/>
            <person name="Lin Y.F."/>
            <person name="Huang M.D."/>
            <person name="Li C.Y."/>
            <person name="Huang L."/>
            <person name="Wang Z.W."/>
            <person name="Zhao X."/>
            <person name="Zhong W.Y."/>
            <person name="Peng D.H."/>
            <person name="Ahmad S."/>
            <person name="Lan S."/>
            <person name="Zhang J.S."/>
            <person name="Tsai W.C."/>
            <person name="Van de Peer Y."/>
            <person name="Liu Z.J."/>
        </authorList>
    </citation>
    <scope>NUCLEOTIDE SEQUENCE</scope>
    <source>
        <strain evidence="2">SCP</strain>
    </source>
</reference>
<keyword evidence="3" id="KW-1185">Reference proteome</keyword>
<dbReference type="PANTHER" id="PTHR47723:SF19">
    <property type="entry name" value="POLYNUCLEOTIDYL TRANSFERASE, RIBONUCLEASE H-LIKE SUPERFAMILY PROTEIN"/>
    <property type="match status" value="1"/>
</dbReference>
<dbReference type="EMBL" id="JAUJYN010000001">
    <property type="protein sequence ID" value="KAK1280910.1"/>
    <property type="molecule type" value="Genomic_DNA"/>
</dbReference>
<dbReference type="Proteomes" id="UP001179952">
    <property type="component" value="Unassembled WGS sequence"/>
</dbReference>
<dbReference type="Pfam" id="PF13456">
    <property type="entry name" value="RVT_3"/>
    <property type="match status" value="1"/>
</dbReference>
<dbReference type="Gene3D" id="3.30.420.10">
    <property type="entry name" value="Ribonuclease H-like superfamily/Ribonuclease H"/>
    <property type="match status" value="1"/>
</dbReference>
<dbReference type="InterPro" id="IPR036397">
    <property type="entry name" value="RNaseH_sf"/>
</dbReference>
<dbReference type="AlphaFoldDB" id="A0AAV9BWF3"/>
<dbReference type="CDD" id="cd06222">
    <property type="entry name" value="RNase_H_like"/>
    <property type="match status" value="1"/>
</dbReference>
<dbReference type="PANTHER" id="PTHR47723">
    <property type="entry name" value="OS05G0353850 PROTEIN"/>
    <property type="match status" value="1"/>
</dbReference>
<evidence type="ECO:0000259" key="1">
    <source>
        <dbReference type="Pfam" id="PF13456"/>
    </source>
</evidence>
<evidence type="ECO:0000313" key="3">
    <source>
        <dbReference type="Proteomes" id="UP001179952"/>
    </source>
</evidence>
<dbReference type="SUPFAM" id="SSF53098">
    <property type="entry name" value="Ribonuclease H-like"/>
    <property type="match status" value="1"/>
</dbReference>
<dbReference type="InterPro" id="IPR012337">
    <property type="entry name" value="RNaseH-like_sf"/>
</dbReference>